<dbReference type="GO" id="GO:0003677">
    <property type="term" value="F:DNA binding"/>
    <property type="evidence" value="ECO:0007669"/>
    <property type="project" value="UniProtKB-UniRule"/>
</dbReference>
<keyword evidence="3" id="KW-0862">Zinc</keyword>
<evidence type="ECO:0000256" key="3">
    <source>
        <dbReference type="ARBA" id="ARBA00022833"/>
    </source>
</evidence>
<feature type="domain" description="THAP-type" evidence="7">
    <location>
        <begin position="1"/>
        <end position="83"/>
    </location>
</feature>
<dbReference type="GO" id="GO:0005634">
    <property type="term" value="C:nucleus"/>
    <property type="evidence" value="ECO:0007669"/>
    <property type="project" value="UniProtKB-SubCell"/>
</dbReference>
<comment type="subcellular location">
    <subcellularLocation>
        <location evidence="6">Nucleus</location>
    </subcellularLocation>
</comment>
<organism evidence="9 10">
    <name type="scientific">Clunio marinus</name>
    <dbReference type="NCBI Taxonomy" id="568069"/>
    <lineage>
        <taxon>Eukaryota</taxon>
        <taxon>Metazoa</taxon>
        <taxon>Ecdysozoa</taxon>
        <taxon>Arthropoda</taxon>
        <taxon>Hexapoda</taxon>
        <taxon>Insecta</taxon>
        <taxon>Pterygota</taxon>
        <taxon>Neoptera</taxon>
        <taxon>Endopterygota</taxon>
        <taxon>Diptera</taxon>
        <taxon>Nematocera</taxon>
        <taxon>Chironomoidea</taxon>
        <taxon>Chironomidae</taxon>
        <taxon>Clunio</taxon>
    </lineage>
</organism>
<proteinExistence type="predicted"/>
<name>A0A1J1J7M8_9DIPT</name>
<evidence type="ECO:0000256" key="5">
    <source>
        <dbReference type="PROSITE-ProRule" id="PRU00309"/>
    </source>
</evidence>
<dbReference type="EMBL" id="CVRI01000073">
    <property type="protein sequence ID" value="CRL07780.1"/>
    <property type="molecule type" value="Genomic_DNA"/>
</dbReference>
<dbReference type="SUPFAM" id="SSF57716">
    <property type="entry name" value="Glucocorticoid receptor-like (DNA-binding domain)"/>
    <property type="match status" value="1"/>
</dbReference>
<accession>A0A1J1J7M8</accession>
<dbReference type="Pfam" id="PF05485">
    <property type="entry name" value="THAP"/>
    <property type="match status" value="1"/>
</dbReference>
<protein>
    <submittedName>
        <fullName evidence="9">CLUMA_CG020734, isoform A</fullName>
    </submittedName>
</protein>
<dbReference type="Proteomes" id="UP000183832">
    <property type="component" value="Unassembled WGS sequence"/>
</dbReference>
<evidence type="ECO:0000256" key="4">
    <source>
        <dbReference type="ARBA" id="ARBA00023125"/>
    </source>
</evidence>
<dbReference type="PROSITE" id="PS50950">
    <property type="entry name" value="ZF_THAP"/>
    <property type="match status" value="1"/>
</dbReference>
<reference evidence="9 10" key="1">
    <citation type="submission" date="2015-04" db="EMBL/GenBank/DDBJ databases">
        <authorList>
            <person name="Syromyatnikov M.Y."/>
            <person name="Popov V.N."/>
        </authorList>
    </citation>
    <scope>NUCLEOTIDE SEQUENCE [LARGE SCALE GENOMIC DNA]</scope>
</reference>
<evidence type="ECO:0000313" key="10">
    <source>
        <dbReference type="Proteomes" id="UP000183832"/>
    </source>
</evidence>
<keyword evidence="1" id="KW-0479">Metal-binding</keyword>
<dbReference type="Pfam" id="PF02944">
    <property type="entry name" value="BESS"/>
    <property type="match status" value="1"/>
</dbReference>
<dbReference type="InterPro" id="IPR004210">
    <property type="entry name" value="BESS_motif"/>
</dbReference>
<feature type="domain" description="BESS" evidence="8">
    <location>
        <begin position="156"/>
        <end position="192"/>
    </location>
</feature>
<dbReference type="InterPro" id="IPR006612">
    <property type="entry name" value="THAP_Znf"/>
</dbReference>
<sequence>MSKFQSKCSFCDESPFTSREKAYYSFPDSRKNPALYVKWCNILNIDAKEEKIKKPLVCRKHFHPYSIVKDTGELKPRSLPRKVCRGAPYKRKTIEDPQDKPLKKEPTEHQIINESTNNVKQNEDQQQPGVTSELERILTQSMPNPKKNSLPSRDEISDDEQFLDSLLPSVRSMNFEQKWYFEKEMFNLLMDG</sequence>
<dbReference type="AlphaFoldDB" id="A0A1J1J7M8"/>
<evidence type="ECO:0000259" key="7">
    <source>
        <dbReference type="PROSITE" id="PS50950"/>
    </source>
</evidence>
<dbReference type="PROSITE" id="PS51031">
    <property type="entry name" value="BESS"/>
    <property type="match status" value="1"/>
</dbReference>
<gene>
    <name evidence="9" type="ORF">CLUMA_CG020734</name>
</gene>
<evidence type="ECO:0000256" key="1">
    <source>
        <dbReference type="ARBA" id="ARBA00022723"/>
    </source>
</evidence>
<dbReference type="SMART" id="SM00980">
    <property type="entry name" value="THAP"/>
    <property type="match status" value="1"/>
</dbReference>
<dbReference type="GO" id="GO:0008270">
    <property type="term" value="F:zinc ion binding"/>
    <property type="evidence" value="ECO:0007669"/>
    <property type="project" value="UniProtKB-KW"/>
</dbReference>
<evidence type="ECO:0000256" key="2">
    <source>
        <dbReference type="ARBA" id="ARBA00022771"/>
    </source>
</evidence>
<keyword evidence="4 5" id="KW-0238">DNA-binding</keyword>
<keyword evidence="2 5" id="KW-0863">Zinc-finger</keyword>
<keyword evidence="6" id="KW-0539">Nucleus</keyword>
<evidence type="ECO:0000259" key="8">
    <source>
        <dbReference type="PROSITE" id="PS51031"/>
    </source>
</evidence>
<evidence type="ECO:0000313" key="9">
    <source>
        <dbReference type="EMBL" id="CRL07780.1"/>
    </source>
</evidence>
<evidence type="ECO:0000256" key="6">
    <source>
        <dbReference type="PROSITE-ProRule" id="PRU00371"/>
    </source>
</evidence>
<dbReference type="OrthoDB" id="7470341at2759"/>
<keyword evidence="10" id="KW-1185">Reference proteome</keyword>